<evidence type="ECO:0000256" key="2">
    <source>
        <dbReference type="ARBA" id="ARBA00022448"/>
    </source>
</evidence>
<dbReference type="Proteomes" id="UP000014019">
    <property type="component" value="Unassembled WGS sequence"/>
</dbReference>
<dbReference type="RefSeq" id="WP_016104987.1">
    <property type="nucleotide sequence ID" value="NZ_KB976798.1"/>
</dbReference>
<feature type="transmembrane region" description="Helical" evidence="7">
    <location>
        <begin position="110"/>
        <end position="129"/>
    </location>
</feature>
<dbReference type="SUPFAM" id="SSF103473">
    <property type="entry name" value="MFS general substrate transporter"/>
    <property type="match status" value="1"/>
</dbReference>
<dbReference type="HOGENOM" id="CLU_131349_0_0_9"/>
<dbReference type="Pfam" id="PF13347">
    <property type="entry name" value="MFS_2"/>
    <property type="match status" value="1"/>
</dbReference>
<dbReference type="PANTHER" id="PTHR43266:SF9">
    <property type="entry name" value="PERMEASE, MAJOR FACILITATOR SUPERFAMILY-RELATED"/>
    <property type="match status" value="1"/>
</dbReference>
<evidence type="ECO:0000313" key="9">
    <source>
        <dbReference type="Proteomes" id="UP000014019"/>
    </source>
</evidence>
<keyword evidence="6 7" id="KW-0472">Membrane</keyword>
<gene>
    <name evidence="8" type="ORF">IIQ_01528</name>
</gene>
<dbReference type="InterPro" id="IPR036259">
    <property type="entry name" value="MFS_trans_sf"/>
</dbReference>
<keyword evidence="4 7" id="KW-0812">Transmembrane</keyword>
<organism evidence="8 9">
    <name type="scientific">Bacillus cereus VD118</name>
    <dbReference type="NCBI Taxonomy" id="1053231"/>
    <lineage>
        <taxon>Bacteria</taxon>
        <taxon>Bacillati</taxon>
        <taxon>Bacillota</taxon>
        <taxon>Bacilli</taxon>
        <taxon>Bacillales</taxon>
        <taxon>Bacillaceae</taxon>
        <taxon>Bacillus</taxon>
        <taxon>Bacillus cereus group</taxon>
    </lineage>
</organism>
<evidence type="ECO:0000256" key="7">
    <source>
        <dbReference type="SAM" id="Phobius"/>
    </source>
</evidence>
<evidence type="ECO:0000256" key="5">
    <source>
        <dbReference type="ARBA" id="ARBA00022989"/>
    </source>
</evidence>
<dbReference type="Gene3D" id="1.20.1250.20">
    <property type="entry name" value="MFS general substrate transporter like domains"/>
    <property type="match status" value="1"/>
</dbReference>
<evidence type="ECO:0000256" key="6">
    <source>
        <dbReference type="ARBA" id="ARBA00023136"/>
    </source>
</evidence>
<dbReference type="EMBL" id="AHEZ01000046">
    <property type="protein sequence ID" value="EOP69226.1"/>
    <property type="molecule type" value="Genomic_DNA"/>
</dbReference>
<sequence length="142" mass="16298">MESLRIQLQNEKSNQELKNICLYVIGKTISIFGSSIYSFALGLYVLQITGSALNFAITLILGTIPMIVMNPFAGVIADKVDKKKLVVCMDLLSGSLIHNCYLYSKQQLWIKLIHYLCYYLSYVGIYNILWSRVRSRKTKYRV</sequence>
<comment type="subcellular location">
    <subcellularLocation>
        <location evidence="1">Cell membrane</location>
        <topology evidence="1">Multi-pass membrane protein</topology>
    </subcellularLocation>
</comment>
<dbReference type="AlphaFoldDB" id="R8QDM0"/>
<dbReference type="GO" id="GO:0005886">
    <property type="term" value="C:plasma membrane"/>
    <property type="evidence" value="ECO:0007669"/>
    <property type="project" value="UniProtKB-SubCell"/>
</dbReference>
<accession>R8QDM0</accession>
<evidence type="ECO:0000256" key="4">
    <source>
        <dbReference type="ARBA" id="ARBA00022692"/>
    </source>
</evidence>
<comment type="caution">
    <text evidence="8">The sequence shown here is derived from an EMBL/GenBank/DDBJ whole genome shotgun (WGS) entry which is preliminary data.</text>
</comment>
<dbReference type="PATRIC" id="fig|1053231.3.peg.2763"/>
<keyword evidence="2" id="KW-0813">Transport</keyword>
<protein>
    <recommendedName>
        <fullName evidence="10">Major facilitator superfamily (MFS) profile domain-containing protein</fullName>
    </recommendedName>
</protein>
<keyword evidence="5 7" id="KW-1133">Transmembrane helix</keyword>
<evidence type="ECO:0008006" key="10">
    <source>
        <dbReference type="Google" id="ProtNLM"/>
    </source>
</evidence>
<evidence type="ECO:0000313" key="8">
    <source>
        <dbReference type="EMBL" id="EOP69226.1"/>
    </source>
</evidence>
<dbReference type="PANTHER" id="PTHR43266">
    <property type="entry name" value="MACROLIDE-EFFLUX PROTEIN"/>
    <property type="match status" value="1"/>
</dbReference>
<proteinExistence type="predicted"/>
<evidence type="ECO:0000256" key="3">
    <source>
        <dbReference type="ARBA" id="ARBA00022475"/>
    </source>
</evidence>
<reference evidence="8 9" key="1">
    <citation type="submission" date="2012-12" db="EMBL/GenBank/DDBJ databases">
        <title>The Genome Sequence of Bacillus cereus VD118.</title>
        <authorList>
            <consortium name="The Broad Institute Genome Sequencing Platform"/>
            <consortium name="The Broad Institute Genome Sequencing Center for Infectious Disease"/>
            <person name="Feldgarden M."/>
            <person name="Van der Auwera G.A."/>
            <person name="Mahillon J."/>
            <person name="Duprez V."/>
            <person name="Timmery S."/>
            <person name="Mattelet C."/>
            <person name="Dierick K."/>
            <person name="Sun M."/>
            <person name="Yu Z."/>
            <person name="Zhu L."/>
            <person name="Hu X."/>
            <person name="Shank E.B."/>
            <person name="Swiecicka I."/>
            <person name="Hansen B.M."/>
            <person name="Andrup L."/>
            <person name="Walker B."/>
            <person name="Young S.K."/>
            <person name="Zeng Q."/>
            <person name="Gargeya S."/>
            <person name="Fitzgerald M."/>
            <person name="Haas B."/>
            <person name="Abouelleil A."/>
            <person name="Alvarado L."/>
            <person name="Arachchi H.M."/>
            <person name="Berlin A.M."/>
            <person name="Chapman S.B."/>
            <person name="Dewar J."/>
            <person name="Goldberg J."/>
            <person name="Griggs A."/>
            <person name="Gujja S."/>
            <person name="Hansen M."/>
            <person name="Howarth C."/>
            <person name="Imamovic A."/>
            <person name="Larimer J."/>
            <person name="McCowan C."/>
            <person name="Murphy C."/>
            <person name="Neiman D."/>
            <person name="Pearson M."/>
            <person name="Priest M."/>
            <person name="Roberts A."/>
            <person name="Saif S."/>
            <person name="Shea T."/>
            <person name="Sisk P."/>
            <person name="Sykes S."/>
            <person name="Wortman J."/>
            <person name="Nusbaum C."/>
            <person name="Birren B."/>
        </authorList>
    </citation>
    <scope>NUCLEOTIDE SEQUENCE [LARGE SCALE GENOMIC DNA]</scope>
    <source>
        <strain evidence="8 9">VD118</strain>
    </source>
</reference>
<evidence type="ECO:0000256" key="1">
    <source>
        <dbReference type="ARBA" id="ARBA00004651"/>
    </source>
</evidence>
<name>R8QDM0_BACCE</name>
<feature type="transmembrane region" description="Helical" evidence="7">
    <location>
        <begin position="52"/>
        <end position="73"/>
    </location>
</feature>
<keyword evidence="3" id="KW-1003">Cell membrane</keyword>
<feature type="transmembrane region" description="Helical" evidence="7">
    <location>
        <begin position="20"/>
        <end position="46"/>
    </location>
</feature>